<evidence type="ECO:0000313" key="1">
    <source>
        <dbReference type="EMBL" id="KKM76543.1"/>
    </source>
</evidence>
<organism evidence="1">
    <name type="scientific">marine sediment metagenome</name>
    <dbReference type="NCBI Taxonomy" id="412755"/>
    <lineage>
        <taxon>unclassified sequences</taxon>
        <taxon>metagenomes</taxon>
        <taxon>ecological metagenomes</taxon>
    </lineage>
</organism>
<name>A0A0F9K3K7_9ZZZZ</name>
<proteinExistence type="predicted"/>
<sequence length="153" mass="17297">MLSWFKRKEIPMDITDLFKHREERFKEDTDNILGALTLILDGICEFVGVKRDDIAIDRVTLIKTEEIGFVVLITLSVPINPEDIPPEINKEGLVGELRHLVSIGVPVDMANATKDETIEYLKESKKRQEQGLPATEGLEIAQAMAEKNEETVH</sequence>
<reference evidence="1" key="1">
    <citation type="journal article" date="2015" name="Nature">
        <title>Complex archaea that bridge the gap between prokaryotes and eukaryotes.</title>
        <authorList>
            <person name="Spang A."/>
            <person name="Saw J.H."/>
            <person name="Jorgensen S.L."/>
            <person name="Zaremba-Niedzwiedzka K."/>
            <person name="Martijn J."/>
            <person name="Lind A.E."/>
            <person name="van Eijk R."/>
            <person name="Schleper C."/>
            <person name="Guy L."/>
            <person name="Ettema T.J."/>
        </authorList>
    </citation>
    <scope>NUCLEOTIDE SEQUENCE</scope>
</reference>
<protein>
    <submittedName>
        <fullName evidence="1">Uncharacterized protein</fullName>
    </submittedName>
</protein>
<dbReference type="EMBL" id="LAZR01008794">
    <property type="protein sequence ID" value="KKM76543.1"/>
    <property type="molecule type" value="Genomic_DNA"/>
</dbReference>
<dbReference type="AlphaFoldDB" id="A0A0F9K3K7"/>
<gene>
    <name evidence="1" type="ORF">LCGC14_1379130</name>
</gene>
<comment type="caution">
    <text evidence="1">The sequence shown here is derived from an EMBL/GenBank/DDBJ whole genome shotgun (WGS) entry which is preliminary data.</text>
</comment>
<accession>A0A0F9K3K7</accession>